<dbReference type="AlphaFoldDB" id="A0A2G9R5P4"/>
<dbReference type="PROSITE" id="PS00028">
    <property type="entry name" value="ZINC_FINGER_C2H2_1"/>
    <property type="match status" value="1"/>
</dbReference>
<dbReference type="FunFam" id="3.30.160.60:FF:000303">
    <property type="entry name" value="Zinc finger protein 41"/>
    <property type="match status" value="1"/>
</dbReference>
<evidence type="ECO:0000256" key="6">
    <source>
        <dbReference type="SAM" id="MobiDB-lite"/>
    </source>
</evidence>
<evidence type="ECO:0000256" key="2">
    <source>
        <dbReference type="ARBA" id="ARBA00022737"/>
    </source>
</evidence>
<dbReference type="Pfam" id="PF00096">
    <property type="entry name" value="zf-C2H2"/>
    <property type="match status" value="1"/>
</dbReference>
<dbReference type="Proteomes" id="UP000228934">
    <property type="component" value="Unassembled WGS sequence"/>
</dbReference>
<evidence type="ECO:0000313" key="8">
    <source>
        <dbReference type="EMBL" id="PIO22583.1"/>
    </source>
</evidence>
<dbReference type="PANTHER" id="PTHR14196">
    <property type="entry name" value="ODD-SKIPPED - RELATED"/>
    <property type="match status" value="1"/>
</dbReference>
<feature type="compositionally biased region" description="Basic and acidic residues" evidence="6">
    <location>
        <begin position="11"/>
        <end position="42"/>
    </location>
</feature>
<reference evidence="9" key="1">
    <citation type="journal article" date="2017" name="Nat. Commun.">
        <title>The North American bullfrog draft genome provides insight into hormonal regulation of long noncoding RNA.</title>
        <authorList>
            <person name="Hammond S.A."/>
            <person name="Warren R.L."/>
            <person name="Vandervalk B.P."/>
            <person name="Kucuk E."/>
            <person name="Khan H."/>
            <person name="Gibb E.A."/>
            <person name="Pandoh P."/>
            <person name="Kirk H."/>
            <person name="Zhao Y."/>
            <person name="Jones M."/>
            <person name="Mungall A.J."/>
            <person name="Coope R."/>
            <person name="Pleasance S."/>
            <person name="Moore R.A."/>
            <person name="Holt R.A."/>
            <person name="Round J.M."/>
            <person name="Ohora S."/>
            <person name="Walle B.V."/>
            <person name="Veldhoen N."/>
            <person name="Helbing C.C."/>
            <person name="Birol I."/>
        </authorList>
    </citation>
    <scope>NUCLEOTIDE SEQUENCE [LARGE SCALE GENOMIC DNA]</scope>
</reference>
<proteinExistence type="predicted"/>
<dbReference type="GO" id="GO:0000981">
    <property type="term" value="F:DNA-binding transcription factor activity, RNA polymerase II-specific"/>
    <property type="evidence" value="ECO:0007669"/>
    <property type="project" value="TreeGrafter"/>
</dbReference>
<dbReference type="SMART" id="SM00355">
    <property type="entry name" value="ZnF_C2H2"/>
    <property type="match status" value="1"/>
</dbReference>
<feature type="region of interest" description="Disordered" evidence="6">
    <location>
        <begin position="1"/>
        <end position="67"/>
    </location>
</feature>
<name>A0A2G9R5P4_AQUCT</name>
<evidence type="ECO:0000256" key="4">
    <source>
        <dbReference type="ARBA" id="ARBA00022833"/>
    </source>
</evidence>
<protein>
    <recommendedName>
        <fullName evidence="7">C2H2-type domain-containing protein</fullName>
    </recommendedName>
</protein>
<dbReference type="InterPro" id="IPR036236">
    <property type="entry name" value="Znf_C2H2_sf"/>
</dbReference>
<dbReference type="EMBL" id="KZ000598">
    <property type="protein sequence ID" value="PIO22583.1"/>
    <property type="molecule type" value="Genomic_DNA"/>
</dbReference>
<dbReference type="GO" id="GO:0000977">
    <property type="term" value="F:RNA polymerase II transcription regulatory region sequence-specific DNA binding"/>
    <property type="evidence" value="ECO:0007669"/>
    <property type="project" value="TreeGrafter"/>
</dbReference>
<dbReference type="InterPro" id="IPR050717">
    <property type="entry name" value="C2H2-ZF_Transcription_Reg"/>
</dbReference>
<dbReference type="SUPFAM" id="SSF57667">
    <property type="entry name" value="beta-beta-alpha zinc fingers"/>
    <property type="match status" value="1"/>
</dbReference>
<gene>
    <name evidence="8" type="ORF">AB205_0160280</name>
</gene>
<keyword evidence="4" id="KW-0862">Zinc</keyword>
<sequence length="141" mass="16229">MEASPKISQKRTQEDLGKSKTKKDQEAKCSSKGTKSNEEKCPKVKKTKDHKAAQDPSSGEEKVNQDRQWLRIQLNMQTKSLPMKVKEERQNLSDDLEEHSPARSRPYACVVCQKSFAQKSNLVTHFRVHTGSRPYMCMEYI</sequence>
<evidence type="ECO:0000256" key="1">
    <source>
        <dbReference type="ARBA" id="ARBA00022723"/>
    </source>
</evidence>
<dbReference type="OrthoDB" id="8113227at2759"/>
<dbReference type="PROSITE" id="PS50157">
    <property type="entry name" value="ZINC_FINGER_C2H2_2"/>
    <property type="match status" value="1"/>
</dbReference>
<feature type="domain" description="C2H2-type" evidence="7">
    <location>
        <begin position="107"/>
        <end position="134"/>
    </location>
</feature>
<evidence type="ECO:0000313" key="9">
    <source>
        <dbReference type="Proteomes" id="UP000228934"/>
    </source>
</evidence>
<dbReference type="InterPro" id="IPR013087">
    <property type="entry name" value="Znf_C2H2_type"/>
</dbReference>
<evidence type="ECO:0000259" key="7">
    <source>
        <dbReference type="PROSITE" id="PS50157"/>
    </source>
</evidence>
<organism evidence="8 9">
    <name type="scientific">Aquarana catesbeiana</name>
    <name type="common">American bullfrog</name>
    <name type="synonym">Rana catesbeiana</name>
    <dbReference type="NCBI Taxonomy" id="8400"/>
    <lineage>
        <taxon>Eukaryota</taxon>
        <taxon>Metazoa</taxon>
        <taxon>Chordata</taxon>
        <taxon>Craniata</taxon>
        <taxon>Vertebrata</taxon>
        <taxon>Euteleostomi</taxon>
        <taxon>Amphibia</taxon>
        <taxon>Batrachia</taxon>
        <taxon>Anura</taxon>
        <taxon>Neobatrachia</taxon>
        <taxon>Ranoidea</taxon>
        <taxon>Ranidae</taxon>
        <taxon>Aquarana</taxon>
    </lineage>
</organism>
<keyword evidence="1" id="KW-0479">Metal-binding</keyword>
<dbReference type="Gene3D" id="3.30.160.60">
    <property type="entry name" value="Classic Zinc Finger"/>
    <property type="match status" value="1"/>
</dbReference>
<keyword evidence="9" id="KW-1185">Reference proteome</keyword>
<feature type="region of interest" description="Disordered" evidence="6">
    <location>
        <begin position="80"/>
        <end position="100"/>
    </location>
</feature>
<keyword evidence="3 5" id="KW-0863">Zinc-finger</keyword>
<keyword evidence="2" id="KW-0677">Repeat</keyword>
<dbReference type="GO" id="GO:0005634">
    <property type="term" value="C:nucleus"/>
    <property type="evidence" value="ECO:0007669"/>
    <property type="project" value="TreeGrafter"/>
</dbReference>
<evidence type="ECO:0000256" key="5">
    <source>
        <dbReference type="PROSITE-ProRule" id="PRU00042"/>
    </source>
</evidence>
<dbReference type="PANTHER" id="PTHR14196:SF12">
    <property type="entry name" value="ZINC FINGER PROTEIN 208-LIKE"/>
    <property type="match status" value="1"/>
</dbReference>
<accession>A0A2G9R5P4</accession>
<dbReference type="GO" id="GO:0008270">
    <property type="term" value="F:zinc ion binding"/>
    <property type="evidence" value="ECO:0007669"/>
    <property type="project" value="UniProtKB-KW"/>
</dbReference>
<evidence type="ECO:0000256" key="3">
    <source>
        <dbReference type="ARBA" id="ARBA00022771"/>
    </source>
</evidence>